<accession>A0A9Q1FJ74</accession>
<dbReference type="AlphaFoldDB" id="A0A9Q1FJ74"/>
<proteinExistence type="predicted"/>
<dbReference type="GO" id="GO:0005634">
    <property type="term" value="C:nucleus"/>
    <property type="evidence" value="ECO:0007669"/>
    <property type="project" value="UniProtKB-SubCell"/>
</dbReference>
<protein>
    <recommendedName>
        <fullName evidence="2">Homeobox domain-containing protein</fullName>
    </recommendedName>
</protein>
<evidence type="ECO:0000256" key="1">
    <source>
        <dbReference type="RuleBase" id="RU000682"/>
    </source>
</evidence>
<dbReference type="Proteomes" id="UP001152622">
    <property type="component" value="Chromosome 5"/>
</dbReference>
<evidence type="ECO:0000313" key="4">
    <source>
        <dbReference type="Proteomes" id="UP001152622"/>
    </source>
</evidence>
<organism evidence="3 4">
    <name type="scientific">Synaphobranchus kaupii</name>
    <name type="common">Kaup's arrowtooth eel</name>
    <dbReference type="NCBI Taxonomy" id="118154"/>
    <lineage>
        <taxon>Eukaryota</taxon>
        <taxon>Metazoa</taxon>
        <taxon>Chordata</taxon>
        <taxon>Craniata</taxon>
        <taxon>Vertebrata</taxon>
        <taxon>Euteleostomi</taxon>
        <taxon>Actinopterygii</taxon>
        <taxon>Neopterygii</taxon>
        <taxon>Teleostei</taxon>
        <taxon>Anguilliformes</taxon>
        <taxon>Synaphobranchidae</taxon>
        <taxon>Synaphobranchus</taxon>
    </lineage>
</organism>
<name>A0A9Q1FJ74_SYNKA</name>
<dbReference type="InterPro" id="IPR001356">
    <property type="entry name" value="HD"/>
</dbReference>
<keyword evidence="1" id="KW-0238">DNA-binding</keyword>
<dbReference type="GO" id="GO:0003677">
    <property type="term" value="F:DNA binding"/>
    <property type="evidence" value="ECO:0007669"/>
    <property type="project" value="UniProtKB-KW"/>
</dbReference>
<feature type="domain" description="Homeobox" evidence="2">
    <location>
        <begin position="12"/>
        <end position="43"/>
    </location>
</feature>
<keyword evidence="4" id="KW-1185">Reference proteome</keyword>
<evidence type="ECO:0000259" key="2">
    <source>
        <dbReference type="Pfam" id="PF00046"/>
    </source>
</evidence>
<reference evidence="3" key="1">
    <citation type="journal article" date="2023" name="Science">
        <title>Genome structures resolve the early diversification of teleost fishes.</title>
        <authorList>
            <person name="Parey E."/>
            <person name="Louis A."/>
            <person name="Montfort J."/>
            <person name="Bouchez O."/>
            <person name="Roques C."/>
            <person name="Iampietro C."/>
            <person name="Lluch J."/>
            <person name="Castinel A."/>
            <person name="Donnadieu C."/>
            <person name="Desvignes T."/>
            <person name="Floi Bucao C."/>
            <person name="Jouanno E."/>
            <person name="Wen M."/>
            <person name="Mejri S."/>
            <person name="Dirks R."/>
            <person name="Jansen H."/>
            <person name="Henkel C."/>
            <person name="Chen W.J."/>
            <person name="Zahm M."/>
            <person name="Cabau C."/>
            <person name="Klopp C."/>
            <person name="Thompson A.W."/>
            <person name="Robinson-Rechavi M."/>
            <person name="Braasch I."/>
            <person name="Lecointre G."/>
            <person name="Bobe J."/>
            <person name="Postlethwait J.H."/>
            <person name="Berthelot C."/>
            <person name="Roest Crollius H."/>
            <person name="Guiguen Y."/>
        </authorList>
    </citation>
    <scope>NUCLEOTIDE SEQUENCE</scope>
    <source>
        <strain evidence="3">WJC10195</strain>
    </source>
</reference>
<comment type="caution">
    <text evidence="3">The sequence shown here is derived from an EMBL/GenBank/DDBJ whole genome shotgun (WGS) entry which is preliminary data.</text>
</comment>
<dbReference type="EMBL" id="JAINUF010000005">
    <property type="protein sequence ID" value="KAJ8359848.1"/>
    <property type="molecule type" value="Genomic_DNA"/>
</dbReference>
<dbReference type="Pfam" id="PF00046">
    <property type="entry name" value="Homeodomain"/>
    <property type="match status" value="1"/>
</dbReference>
<evidence type="ECO:0000313" key="3">
    <source>
        <dbReference type="EMBL" id="KAJ8359848.1"/>
    </source>
</evidence>
<dbReference type="Gene3D" id="1.10.10.60">
    <property type="entry name" value="Homeodomain-like"/>
    <property type="match status" value="1"/>
</dbReference>
<gene>
    <name evidence="3" type="ORF">SKAU_G00163730</name>
</gene>
<keyword evidence="1" id="KW-0539">Nucleus</keyword>
<comment type="subcellular location">
    <subcellularLocation>
        <location evidence="1">Nucleus</location>
    </subcellularLocation>
</comment>
<dbReference type="CDD" id="cd00086">
    <property type="entry name" value="homeodomain"/>
    <property type="match status" value="1"/>
</dbReference>
<sequence>MGFRKHRLFFRIYKLEKTFNKHKYLDPTKIIKTAAKLNLSETQNHGNTGQRLSFIPTALASYQHPMQQILTQHAQHPMHPICY</sequence>
<keyword evidence="1" id="KW-0371">Homeobox</keyword>